<evidence type="ECO:0000259" key="1">
    <source>
        <dbReference type="Pfam" id="PF13290"/>
    </source>
</evidence>
<protein>
    <recommendedName>
        <fullName evidence="1">GH29D-like beta-sandwich domain-containing protein</fullName>
    </recommendedName>
</protein>
<organism evidence="2 3">
    <name type="scientific">Candidatus Synechococcus spongiarum 15L</name>
    <dbReference type="NCBI Taxonomy" id="1608419"/>
    <lineage>
        <taxon>Bacteria</taxon>
        <taxon>Bacillati</taxon>
        <taxon>Cyanobacteriota</taxon>
        <taxon>Cyanophyceae</taxon>
        <taxon>Synechococcales</taxon>
        <taxon>Synechococcaceae</taxon>
        <taxon>Synechococcus</taxon>
    </lineage>
</organism>
<evidence type="ECO:0000313" key="2">
    <source>
        <dbReference type="EMBL" id="KKZ14548.1"/>
    </source>
</evidence>
<feature type="domain" description="GH29D-like beta-sandwich" evidence="1">
    <location>
        <begin position="69"/>
        <end position="130"/>
    </location>
</feature>
<comment type="caution">
    <text evidence="2">The sequence shown here is derived from an EMBL/GenBank/DDBJ whole genome shotgun (WGS) entry which is preliminary data.</text>
</comment>
<evidence type="ECO:0000313" key="3">
    <source>
        <dbReference type="Proteomes" id="UP000035037"/>
    </source>
</evidence>
<proteinExistence type="predicted"/>
<accession>A0A0G8AZY7</accession>
<name>A0A0G8AZY7_9SYNE</name>
<reference evidence="2 3" key="2">
    <citation type="submission" date="2015-05" db="EMBL/GenBank/DDBJ databases">
        <title>Lifestyle Evolution in Cyanobacterial Symbionts of Sponges.</title>
        <authorList>
            <person name="Burgsdorf I."/>
            <person name="Slaby B.M."/>
            <person name="Handley K.M."/>
            <person name="Haber M."/>
            <person name="Blom J."/>
            <person name="Marshall C.W."/>
            <person name="Gilbert J.A."/>
            <person name="Hentschel U."/>
            <person name="Steindler L."/>
        </authorList>
    </citation>
    <scope>NUCLEOTIDE SEQUENCE [LARGE SCALE GENOMIC DNA]</scope>
    <source>
        <strain evidence="2">15L</strain>
    </source>
</reference>
<sequence length="137" mass="14987">MRTELENWMADTGDPGAMDEMEFVATLWPNHTQPQTADAVIEIIAGGELISSFMEVPLLYEVMIDPGKDAVSLRLESITEGASIGYQTLEAGEPLQDRWLLYTSPITLPAGHTLKAVAHRIGYAPSTVVTATSRLRE</sequence>
<dbReference type="Pfam" id="PF13290">
    <property type="entry name" value="CHB_HEX_C_1"/>
    <property type="match status" value="1"/>
</dbReference>
<dbReference type="Proteomes" id="UP000035037">
    <property type="component" value="Unassembled WGS sequence"/>
</dbReference>
<reference evidence="2 3" key="1">
    <citation type="submission" date="2015-02" db="EMBL/GenBank/DDBJ databases">
        <authorList>
            <person name="Slaby B."/>
            <person name="Hentschel U."/>
        </authorList>
    </citation>
    <scope>NUCLEOTIDE SEQUENCE [LARGE SCALE GENOMIC DNA]</scope>
    <source>
        <strain evidence="2">15L</strain>
    </source>
</reference>
<dbReference type="InterPro" id="IPR059177">
    <property type="entry name" value="GH29D-like_dom"/>
</dbReference>
<gene>
    <name evidence="2" type="ORF">TQ37_00820</name>
</gene>
<dbReference type="AlphaFoldDB" id="A0A0G8AZY7"/>
<dbReference type="EMBL" id="JYFQ01000014">
    <property type="protein sequence ID" value="KKZ14548.1"/>
    <property type="molecule type" value="Genomic_DNA"/>
</dbReference>
<dbReference type="PATRIC" id="fig|1608419.3.peg.489"/>